<dbReference type="InterPro" id="IPR043428">
    <property type="entry name" value="LivM-like"/>
</dbReference>
<dbReference type="InterPro" id="IPR001851">
    <property type="entry name" value="ABC_transp_permease"/>
</dbReference>
<proteinExistence type="predicted"/>
<dbReference type="AlphaFoldDB" id="A0A644SY83"/>
<dbReference type="GO" id="GO:0005886">
    <property type="term" value="C:plasma membrane"/>
    <property type="evidence" value="ECO:0007669"/>
    <property type="project" value="UniProtKB-SubCell"/>
</dbReference>
<comment type="subcellular location">
    <subcellularLocation>
        <location evidence="1">Cell membrane</location>
        <topology evidence="1">Multi-pass membrane protein</topology>
    </subcellularLocation>
</comment>
<evidence type="ECO:0000256" key="1">
    <source>
        <dbReference type="ARBA" id="ARBA00004651"/>
    </source>
</evidence>
<sequence length="320" mass="34053">MSKLQNTTKRDLLALGGCAVIYAIFQGLIGFGVIGPFWELNLILIGINIILAVSLNLITGFAGQFSIGHAGFMAIGAYLGAVATVKFQLPFIAAILVGAGAAGLLGFLIGLPTLRLSGDYLAIATLGLGEIIRISILNTPYLGGATGLMGIPRYTTFTWTFLAVIVTIFFIKNFVNSSHGRACISVRENEIAAEAMGIDTTKYKVMAFTIGAAFAGVAGALFSHYFYIAHPASFTFMKSFDILTMTVLGGLGSITGSITAAILLTFISAALASYPEWRMVVYSLMLIILMIYRPQGLFGNKELSLKLFGRLTGGKKRDVA</sequence>
<dbReference type="Pfam" id="PF02653">
    <property type="entry name" value="BPD_transp_2"/>
    <property type="match status" value="1"/>
</dbReference>
<keyword evidence="3 6" id="KW-0812">Transmembrane</keyword>
<evidence type="ECO:0000256" key="6">
    <source>
        <dbReference type="SAM" id="Phobius"/>
    </source>
</evidence>
<feature type="transmembrane region" description="Helical" evidence="6">
    <location>
        <begin position="156"/>
        <end position="175"/>
    </location>
</feature>
<keyword evidence="2" id="KW-1003">Cell membrane</keyword>
<feature type="transmembrane region" description="Helical" evidence="6">
    <location>
        <begin position="118"/>
        <end position="136"/>
    </location>
</feature>
<dbReference type="GO" id="GO:0015658">
    <property type="term" value="F:branched-chain amino acid transmembrane transporter activity"/>
    <property type="evidence" value="ECO:0007669"/>
    <property type="project" value="InterPro"/>
</dbReference>
<dbReference type="EMBL" id="VSSQ01000007">
    <property type="protein sequence ID" value="MPL58682.1"/>
    <property type="molecule type" value="Genomic_DNA"/>
</dbReference>
<evidence type="ECO:0000256" key="3">
    <source>
        <dbReference type="ARBA" id="ARBA00022692"/>
    </source>
</evidence>
<feature type="transmembrane region" description="Helical" evidence="6">
    <location>
        <begin position="40"/>
        <end position="58"/>
    </location>
</feature>
<feature type="transmembrane region" description="Helical" evidence="6">
    <location>
        <begin position="279"/>
        <end position="298"/>
    </location>
</feature>
<evidence type="ECO:0000313" key="7">
    <source>
        <dbReference type="EMBL" id="MPL58682.1"/>
    </source>
</evidence>
<protein>
    <recommendedName>
        <fullName evidence="8">High-affinity branched-chain amino acid transport system permease protein LivH</fullName>
    </recommendedName>
</protein>
<evidence type="ECO:0000256" key="5">
    <source>
        <dbReference type="ARBA" id="ARBA00023136"/>
    </source>
</evidence>
<reference evidence="7" key="1">
    <citation type="submission" date="2019-08" db="EMBL/GenBank/DDBJ databases">
        <authorList>
            <person name="Kucharzyk K."/>
            <person name="Murdoch R.W."/>
            <person name="Higgins S."/>
            <person name="Loffler F."/>
        </authorList>
    </citation>
    <scope>NUCLEOTIDE SEQUENCE</scope>
</reference>
<keyword evidence="5 6" id="KW-0472">Membrane</keyword>
<gene>
    <name evidence="7" type="ORF">SDC9_04224</name>
</gene>
<feature type="transmembrane region" description="Helical" evidence="6">
    <location>
        <begin position="12"/>
        <end position="34"/>
    </location>
</feature>
<name>A0A644SY83_9ZZZZ</name>
<accession>A0A644SY83</accession>
<evidence type="ECO:0000256" key="2">
    <source>
        <dbReference type="ARBA" id="ARBA00022475"/>
    </source>
</evidence>
<feature type="transmembrane region" description="Helical" evidence="6">
    <location>
        <begin position="91"/>
        <end position="111"/>
    </location>
</feature>
<dbReference type="CDD" id="cd06581">
    <property type="entry name" value="TM_PBP1_LivM_like"/>
    <property type="match status" value="1"/>
</dbReference>
<feature type="transmembrane region" description="Helical" evidence="6">
    <location>
        <begin position="65"/>
        <end position="85"/>
    </location>
</feature>
<feature type="transmembrane region" description="Helical" evidence="6">
    <location>
        <begin position="205"/>
        <end position="227"/>
    </location>
</feature>
<comment type="caution">
    <text evidence="7">The sequence shown here is derived from an EMBL/GenBank/DDBJ whole genome shotgun (WGS) entry which is preliminary data.</text>
</comment>
<feature type="transmembrane region" description="Helical" evidence="6">
    <location>
        <begin position="247"/>
        <end position="272"/>
    </location>
</feature>
<organism evidence="7">
    <name type="scientific">bioreactor metagenome</name>
    <dbReference type="NCBI Taxonomy" id="1076179"/>
    <lineage>
        <taxon>unclassified sequences</taxon>
        <taxon>metagenomes</taxon>
        <taxon>ecological metagenomes</taxon>
    </lineage>
</organism>
<dbReference type="PANTHER" id="PTHR30482:SF10">
    <property type="entry name" value="HIGH-AFFINITY BRANCHED-CHAIN AMINO ACID TRANSPORT PROTEIN BRAE"/>
    <property type="match status" value="1"/>
</dbReference>
<evidence type="ECO:0008006" key="8">
    <source>
        <dbReference type="Google" id="ProtNLM"/>
    </source>
</evidence>
<dbReference type="PANTHER" id="PTHR30482">
    <property type="entry name" value="HIGH-AFFINITY BRANCHED-CHAIN AMINO ACID TRANSPORT SYSTEM PERMEASE"/>
    <property type="match status" value="1"/>
</dbReference>
<keyword evidence="4 6" id="KW-1133">Transmembrane helix</keyword>
<evidence type="ECO:0000256" key="4">
    <source>
        <dbReference type="ARBA" id="ARBA00022989"/>
    </source>
</evidence>